<dbReference type="Pfam" id="PF08228">
    <property type="entry name" value="RNase_P_pop3"/>
    <property type="match status" value="1"/>
</dbReference>
<dbReference type="InterPro" id="IPR013241">
    <property type="entry name" value="RNase_P_Pop3"/>
</dbReference>
<dbReference type="InParanoid" id="A0A3N4LJX4"/>
<dbReference type="GO" id="GO:0000171">
    <property type="term" value="F:ribonuclease MRP activity"/>
    <property type="evidence" value="ECO:0007669"/>
    <property type="project" value="TreeGrafter"/>
</dbReference>
<feature type="region of interest" description="Disordered" evidence="1">
    <location>
        <begin position="172"/>
        <end position="198"/>
    </location>
</feature>
<dbReference type="GO" id="GO:0005655">
    <property type="term" value="C:nucleolar ribonuclease P complex"/>
    <property type="evidence" value="ECO:0007669"/>
    <property type="project" value="TreeGrafter"/>
</dbReference>
<evidence type="ECO:0000256" key="1">
    <source>
        <dbReference type="SAM" id="MobiDB-lite"/>
    </source>
</evidence>
<sequence length="351" mass="38279">MEKSVPSKPVPGGKSAADSKKTRITYVIDNPFCQIHWPTIDSKSDQDLILELLCSLLSPIGDHRRLHITPTTSKGKRAKKTARAVRKLVGHRGEKYDEPSDKIEMDVEVEGSTKIEPPIAPATSIQKDRQQQHSAPPPPEISKNVLIGLNSITTALTNLASSRLSPTFFANLALQPPKKRKRRGKPPLNPTTDTPPQPYLTTIFLTRSDSQPTPLHAHLPMLTYLSSLPTHAYPTLLVPLPKGAAAKLENALGLPNANFIGLWSTLQETGTTGTLLELVRSVVQPVKVPWLEGKLGAGGNGGDEEERREICGEGPQGLKEGEYQPMRVKRLRSVVGVRKKGGRGQKKAEEG</sequence>
<dbReference type="EMBL" id="ML121548">
    <property type="protein sequence ID" value="RPB23150.1"/>
    <property type="molecule type" value="Genomic_DNA"/>
</dbReference>
<feature type="region of interest" description="Disordered" evidence="1">
    <location>
        <begin position="294"/>
        <end position="323"/>
    </location>
</feature>
<dbReference type="STRING" id="1051890.A0A3N4LJX4"/>
<dbReference type="GO" id="GO:0006364">
    <property type="term" value="P:rRNA processing"/>
    <property type="evidence" value="ECO:0007669"/>
    <property type="project" value="InterPro"/>
</dbReference>
<dbReference type="AlphaFoldDB" id="A0A3N4LJX4"/>
<dbReference type="GO" id="GO:0004526">
    <property type="term" value="F:ribonuclease P activity"/>
    <property type="evidence" value="ECO:0007669"/>
    <property type="project" value="TreeGrafter"/>
</dbReference>
<dbReference type="OrthoDB" id="20109at2759"/>
<reference evidence="2 3" key="1">
    <citation type="journal article" date="2018" name="Nat. Ecol. Evol.">
        <title>Pezizomycetes genomes reveal the molecular basis of ectomycorrhizal truffle lifestyle.</title>
        <authorList>
            <person name="Murat C."/>
            <person name="Payen T."/>
            <person name="Noel B."/>
            <person name="Kuo A."/>
            <person name="Morin E."/>
            <person name="Chen J."/>
            <person name="Kohler A."/>
            <person name="Krizsan K."/>
            <person name="Balestrini R."/>
            <person name="Da Silva C."/>
            <person name="Montanini B."/>
            <person name="Hainaut M."/>
            <person name="Levati E."/>
            <person name="Barry K.W."/>
            <person name="Belfiori B."/>
            <person name="Cichocki N."/>
            <person name="Clum A."/>
            <person name="Dockter R.B."/>
            <person name="Fauchery L."/>
            <person name="Guy J."/>
            <person name="Iotti M."/>
            <person name="Le Tacon F."/>
            <person name="Lindquist E.A."/>
            <person name="Lipzen A."/>
            <person name="Malagnac F."/>
            <person name="Mello A."/>
            <person name="Molinier V."/>
            <person name="Miyauchi S."/>
            <person name="Poulain J."/>
            <person name="Riccioni C."/>
            <person name="Rubini A."/>
            <person name="Sitrit Y."/>
            <person name="Splivallo R."/>
            <person name="Traeger S."/>
            <person name="Wang M."/>
            <person name="Zifcakova L."/>
            <person name="Wipf D."/>
            <person name="Zambonelli A."/>
            <person name="Paolocci F."/>
            <person name="Nowrousian M."/>
            <person name="Ottonello S."/>
            <person name="Baldrian P."/>
            <person name="Spatafora J.W."/>
            <person name="Henrissat B."/>
            <person name="Nagy L.G."/>
            <person name="Aury J.M."/>
            <person name="Wincker P."/>
            <person name="Grigoriev I.V."/>
            <person name="Bonfante P."/>
            <person name="Martin F.M."/>
        </authorList>
    </citation>
    <scope>NUCLEOTIDE SEQUENCE [LARGE SCALE GENOMIC DNA]</scope>
    <source>
        <strain evidence="2 3">ATCC MYA-4762</strain>
    </source>
</reference>
<accession>A0A3N4LJX4</accession>
<evidence type="ECO:0000313" key="2">
    <source>
        <dbReference type="EMBL" id="RPB23150.1"/>
    </source>
</evidence>
<protein>
    <submittedName>
        <fullName evidence="2">Uncharacterized protein</fullName>
    </submittedName>
</protein>
<dbReference type="GO" id="GO:0034965">
    <property type="term" value="P:intronic box C/D snoRNA processing"/>
    <property type="evidence" value="ECO:0007669"/>
    <property type="project" value="TreeGrafter"/>
</dbReference>
<name>A0A3N4LJX4_9PEZI</name>
<organism evidence="2 3">
    <name type="scientific">Terfezia boudieri ATCC MYA-4762</name>
    <dbReference type="NCBI Taxonomy" id="1051890"/>
    <lineage>
        <taxon>Eukaryota</taxon>
        <taxon>Fungi</taxon>
        <taxon>Dikarya</taxon>
        <taxon>Ascomycota</taxon>
        <taxon>Pezizomycotina</taxon>
        <taxon>Pezizomycetes</taxon>
        <taxon>Pezizales</taxon>
        <taxon>Pezizaceae</taxon>
        <taxon>Terfezia</taxon>
    </lineage>
</organism>
<dbReference type="PANTHER" id="PTHR28272:SF1">
    <property type="entry name" value="RIBONUCLEASES P_MRP PROTEIN SUBUNIT POP3"/>
    <property type="match status" value="1"/>
</dbReference>
<dbReference type="GO" id="GO:0005829">
    <property type="term" value="C:cytosol"/>
    <property type="evidence" value="ECO:0007669"/>
    <property type="project" value="TreeGrafter"/>
</dbReference>
<dbReference type="GO" id="GO:0000172">
    <property type="term" value="C:ribonuclease MRP complex"/>
    <property type="evidence" value="ECO:0007669"/>
    <property type="project" value="TreeGrafter"/>
</dbReference>
<feature type="compositionally biased region" description="Pro residues" evidence="1">
    <location>
        <begin position="187"/>
        <end position="198"/>
    </location>
</feature>
<dbReference type="GO" id="GO:0008033">
    <property type="term" value="P:tRNA processing"/>
    <property type="evidence" value="ECO:0007669"/>
    <property type="project" value="InterPro"/>
</dbReference>
<gene>
    <name evidence="2" type="ORF">L211DRAFT_839122</name>
</gene>
<proteinExistence type="predicted"/>
<evidence type="ECO:0000313" key="3">
    <source>
        <dbReference type="Proteomes" id="UP000267821"/>
    </source>
</evidence>
<dbReference type="PANTHER" id="PTHR28272">
    <property type="entry name" value="RIBONUCLEASES P/MRP PROTEIN SUBUNIT POP3"/>
    <property type="match status" value="1"/>
</dbReference>
<keyword evidence="3" id="KW-1185">Reference proteome</keyword>
<dbReference type="Proteomes" id="UP000267821">
    <property type="component" value="Unassembled WGS sequence"/>
</dbReference>